<proteinExistence type="predicted"/>
<evidence type="ECO:0000313" key="3">
    <source>
        <dbReference type="Proteomes" id="UP001163105"/>
    </source>
</evidence>
<dbReference type="AlphaFoldDB" id="A0AB34G5W4"/>
<accession>A0AB34G5W4</accession>
<protein>
    <submittedName>
        <fullName evidence="2">Uncharacterized protein</fullName>
    </submittedName>
</protein>
<feature type="region of interest" description="Disordered" evidence="1">
    <location>
        <begin position="1"/>
        <end position="22"/>
    </location>
</feature>
<reference evidence="2" key="1">
    <citation type="submission" date="2023-01" db="EMBL/GenBank/DDBJ databases">
        <title>The growth and conidiation of Purpureocillium lavendulum are regulated by nitrogen source and histone H3K14 acetylation.</title>
        <authorList>
            <person name="Tang P."/>
            <person name="Han J."/>
            <person name="Zhang C."/>
            <person name="Tang P."/>
            <person name="Qi F."/>
            <person name="Zhang K."/>
            <person name="Liang L."/>
        </authorList>
    </citation>
    <scope>NUCLEOTIDE SEQUENCE</scope>
    <source>
        <strain evidence="2">YMF1.00683</strain>
    </source>
</reference>
<gene>
    <name evidence="2" type="ORF">O9K51_01436</name>
</gene>
<comment type="caution">
    <text evidence="2">The sequence shown here is derived from an EMBL/GenBank/DDBJ whole genome shotgun (WGS) entry which is preliminary data.</text>
</comment>
<keyword evidence="3" id="KW-1185">Reference proteome</keyword>
<feature type="region of interest" description="Disordered" evidence="1">
    <location>
        <begin position="37"/>
        <end position="65"/>
    </location>
</feature>
<name>A0AB34G5W4_9HYPO</name>
<dbReference type="EMBL" id="JAQHRD010000001">
    <property type="protein sequence ID" value="KAJ6446663.1"/>
    <property type="molecule type" value="Genomic_DNA"/>
</dbReference>
<evidence type="ECO:0000313" key="2">
    <source>
        <dbReference type="EMBL" id="KAJ6446663.1"/>
    </source>
</evidence>
<evidence type="ECO:0000256" key="1">
    <source>
        <dbReference type="SAM" id="MobiDB-lite"/>
    </source>
</evidence>
<dbReference type="Proteomes" id="UP001163105">
    <property type="component" value="Unassembled WGS sequence"/>
</dbReference>
<organism evidence="2 3">
    <name type="scientific">Purpureocillium lavendulum</name>
    <dbReference type="NCBI Taxonomy" id="1247861"/>
    <lineage>
        <taxon>Eukaryota</taxon>
        <taxon>Fungi</taxon>
        <taxon>Dikarya</taxon>
        <taxon>Ascomycota</taxon>
        <taxon>Pezizomycotina</taxon>
        <taxon>Sordariomycetes</taxon>
        <taxon>Hypocreomycetidae</taxon>
        <taxon>Hypocreales</taxon>
        <taxon>Ophiocordycipitaceae</taxon>
        <taxon>Purpureocillium</taxon>
    </lineage>
</organism>
<sequence>MVPSTAHGGHATGGGWKDKFGPEMKASVQPMLFVSRNQRRASEQTQPAQHHRWALCHSSQPTGLE</sequence>